<organism evidence="2 3">
    <name type="scientific">Actinomortierella ambigua</name>
    <dbReference type="NCBI Taxonomy" id="1343610"/>
    <lineage>
        <taxon>Eukaryota</taxon>
        <taxon>Fungi</taxon>
        <taxon>Fungi incertae sedis</taxon>
        <taxon>Mucoromycota</taxon>
        <taxon>Mortierellomycotina</taxon>
        <taxon>Mortierellomycetes</taxon>
        <taxon>Mortierellales</taxon>
        <taxon>Mortierellaceae</taxon>
        <taxon>Actinomortierella</taxon>
    </lineage>
</organism>
<dbReference type="Gene3D" id="3.40.50.300">
    <property type="entry name" value="P-loop containing nucleotide triphosphate hydrolases"/>
    <property type="match status" value="1"/>
</dbReference>
<dbReference type="CDD" id="cd00882">
    <property type="entry name" value="Ras_like_GTPase"/>
    <property type="match status" value="1"/>
</dbReference>
<dbReference type="EMBL" id="JAAAJB010000324">
    <property type="protein sequence ID" value="KAG0258433.1"/>
    <property type="molecule type" value="Genomic_DNA"/>
</dbReference>
<proteinExistence type="predicted"/>
<dbReference type="OrthoDB" id="8954335at2759"/>
<dbReference type="SUPFAM" id="SSF52540">
    <property type="entry name" value="P-loop containing nucleoside triphosphate hydrolases"/>
    <property type="match status" value="1"/>
</dbReference>
<gene>
    <name evidence="2" type="ORF">DFQ27_004630</name>
</gene>
<reference evidence="2" key="1">
    <citation type="journal article" date="2020" name="Fungal Divers.">
        <title>Resolving the Mortierellaceae phylogeny through synthesis of multi-gene phylogenetics and phylogenomics.</title>
        <authorList>
            <person name="Vandepol N."/>
            <person name="Liber J."/>
            <person name="Desiro A."/>
            <person name="Na H."/>
            <person name="Kennedy M."/>
            <person name="Barry K."/>
            <person name="Grigoriev I.V."/>
            <person name="Miller A.N."/>
            <person name="O'Donnell K."/>
            <person name="Stajich J.E."/>
            <person name="Bonito G."/>
        </authorList>
    </citation>
    <scope>NUCLEOTIDE SEQUENCE</scope>
    <source>
        <strain evidence="2">BC1065</strain>
    </source>
</reference>
<name>A0A9P6Q2K7_9FUNG</name>
<keyword evidence="3" id="KW-1185">Reference proteome</keyword>
<accession>A0A9P6Q2K7</accession>
<dbReference type="InterPro" id="IPR027417">
    <property type="entry name" value="P-loop_NTPase"/>
</dbReference>
<dbReference type="Proteomes" id="UP000807716">
    <property type="component" value="Unassembled WGS sequence"/>
</dbReference>
<sequence length="263" mass="29700">MSTATNVLLVGNPGAGKSFLLNSLGGTFLSGFSTVRGLTRESTFCDVNIGGSNVRLWDVPGLIEVKDKDIAHNAKEITNALRASGVFKLIFVLAQTGGRVRREDLYMVGEVMAAIEYSIDVGLIINKVPLDHWEQYHVNKNIDLLLHEYNSVARGKIKPEWFMPILDCRENNSRGPRIQMIELLGRMTAQAIPKVKPVKAKIKYLDFFLTFIENVGEIVGDLWAQFRQAYRNHKFRFFRLGKKQTTNPTSHELSTYKVEHTTT</sequence>
<protein>
    <recommendedName>
        <fullName evidence="1">G domain-containing protein</fullName>
    </recommendedName>
</protein>
<dbReference type="AlphaFoldDB" id="A0A9P6Q2K7"/>
<feature type="domain" description="G" evidence="1">
    <location>
        <begin position="7"/>
        <end position="104"/>
    </location>
</feature>
<evidence type="ECO:0000313" key="3">
    <source>
        <dbReference type="Proteomes" id="UP000807716"/>
    </source>
</evidence>
<dbReference type="InterPro" id="IPR006073">
    <property type="entry name" value="GTP-bd"/>
</dbReference>
<evidence type="ECO:0000313" key="2">
    <source>
        <dbReference type="EMBL" id="KAG0258433.1"/>
    </source>
</evidence>
<comment type="caution">
    <text evidence="2">The sequence shown here is derived from an EMBL/GenBank/DDBJ whole genome shotgun (WGS) entry which is preliminary data.</text>
</comment>
<dbReference type="GO" id="GO:0005525">
    <property type="term" value="F:GTP binding"/>
    <property type="evidence" value="ECO:0007669"/>
    <property type="project" value="InterPro"/>
</dbReference>
<dbReference type="Pfam" id="PF01926">
    <property type="entry name" value="MMR_HSR1"/>
    <property type="match status" value="1"/>
</dbReference>
<evidence type="ECO:0000259" key="1">
    <source>
        <dbReference type="Pfam" id="PF01926"/>
    </source>
</evidence>